<protein>
    <recommendedName>
        <fullName evidence="1">Lnb N-terminal periplasmic domain-containing protein</fullName>
    </recommendedName>
</protein>
<evidence type="ECO:0000313" key="3">
    <source>
        <dbReference type="Proteomes" id="UP000229342"/>
    </source>
</evidence>
<organism evidence="2 3">
    <name type="scientific">Candidatus Taylorbacteria bacterium CG11_big_fil_rev_8_21_14_0_20_46_11</name>
    <dbReference type="NCBI Taxonomy" id="1975025"/>
    <lineage>
        <taxon>Bacteria</taxon>
        <taxon>Candidatus Tayloriibacteriota</taxon>
    </lineage>
</organism>
<name>A0A2H0KA53_9BACT</name>
<accession>A0A2H0KA53</accession>
<sequence>MDISLFTLFVVGLVLGMGWKVPSLFQRRPSNEGDWALDQGVLPYVDIEGDRAVVHNIRHFSYRSRDDFTPQYYDATFDIGKIERMYFCIEPFSRFRGVAHTLLSFEFSDGNCIALSVEVRKKKGEVFSAFQSGVLGLFRRYQLMYVLADERDVLKLRTNYRKDTVYMYPLRSTKEKMQNAFRSVLIRTNSLYTTPEFYHTITSNCATNLAEHASVATGRIPWNWTLLFPREADKDLFDRGFIDTELPFPKIREAYRINEKAERYANDPEFSRRIRGN</sequence>
<dbReference type="Pfam" id="PF13387">
    <property type="entry name" value="Lnb_N"/>
    <property type="match status" value="1"/>
</dbReference>
<gene>
    <name evidence="2" type="ORF">COV91_05730</name>
</gene>
<evidence type="ECO:0000313" key="2">
    <source>
        <dbReference type="EMBL" id="PIQ68142.1"/>
    </source>
</evidence>
<dbReference type="Proteomes" id="UP000229342">
    <property type="component" value="Unassembled WGS sequence"/>
</dbReference>
<comment type="caution">
    <text evidence="2">The sequence shown here is derived from an EMBL/GenBank/DDBJ whole genome shotgun (WGS) entry which is preliminary data.</text>
</comment>
<feature type="domain" description="Lnb N-terminal periplasmic" evidence="1">
    <location>
        <begin position="70"/>
        <end position="222"/>
    </location>
</feature>
<proteinExistence type="predicted"/>
<dbReference type="EMBL" id="PCVG01000078">
    <property type="protein sequence ID" value="PIQ68142.1"/>
    <property type="molecule type" value="Genomic_DNA"/>
</dbReference>
<reference evidence="2 3" key="1">
    <citation type="submission" date="2017-09" db="EMBL/GenBank/DDBJ databases">
        <title>Depth-based differentiation of microbial function through sediment-hosted aquifers and enrichment of novel symbionts in the deep terrestrial subsurface.</title>
        <authorList>
            <person name="Probst A.J."/>
            <person name="Ladd B."/>
            <person name="Jarett J.K."/>
            <person name="Geller-Mcgrath D.E."/>
            <person name="Sieber C.M."/>
            <person name="Emerson J.B."/>
            <person name="Anantharaman K."/>
            <person name="Thomas B.C."/>
            <person name="Malmstrom R."/>
            <person name="Stieglmeier M."/>
            <person name="Klingl A."/>
            <person name="Woyke T."/>
            <person name="Ryan C.M."/>
            <person name="Banfield J.F."/>
        </authorList>
    </citation>
    <scope>NUCLEOTIDE SEQUENCE [LARGE SCALE GENOMIC DNA]</scope>
    <source>
        <strain evidence="2">CG11_big_fil_rev_8_21_14_0_20_46_11</strain>
    </source>
</reference>
<dbReference type="InterPro" id="IPR025178">
    <property type="entry name" value="Lnb_N"/>
</dbReference>
<evidence type="ECO:0000259" key="1">
    <source>
        <dbReference type="Pfam" id="PF13387"/>
    </source>
</evidence>
<dbReference type="AlphaFoldDB" id="A0A2H0KA53"/>